<evidence type="ECO:0000313" key="4">
    <source>
        <dbReference type="EnsemblMetazoa" id="XP_016971030.1"/>
    </source>
</evidence>
<dbReference type="GO" id="GO:0005634">
    <property type="term" value="C:nucleus"/>
    <property type="evidence" value="ECO:0007669"/>
    <property type="project" value="TreeGrafter"/>
</dbReference>
<protein>
    <recommendedName>
        <fullName evidence="1">E3 ubiquitin-protein ligase PPP1R11</fullName>
    </recommendedName>
    <alternativeName>
        <fullName evidence="2">Protein phosphatase 1 regulatory subunit 11</fullName>
    </alternativeName>
</protein>
<gene>
    <name evidence="6" type="primary">LOC108038715</name>
    <name evidence="4" type="synonym">108038715</name>
</gene>
<dbReference type="GO" id="GO:0004865">
    <property type="term" value="F:protein serine/threonine phosphatase inhibitor activity"/>
    <property type="evidence" value="ECO:0007669"/>
    <property type="project" value="InterPro"/>
</dbReference>
<feature type="region of interest" description="Disordered" evidence="3">
    <location>
        <begin position="1"/>
        <end position="43"/>
    </location>
</feature>
<reference evidence="6" key="2">
    <citation type="submission" date="2025-04" db="UniProtKB">
        <authorList>
            <consortium name="RefSeq"/>
        </authorList>
    </citation>
    <scope>IDENTIFICATION</scope>
</reference>
<reference evidence="4" key="3">
    <citation type="submission" date="2025-05" db="UniProtKB">
        <authorList>
            <consortium name="EnsemblMetazoa"/>
        </authorList>
    </citation>
    <scope>IDENTIFICATION</scope>
</reference>
<evidence type="ECO:0000256" key="1">
    <source>
        <dbReference type="ARBA" id="ARBA00021994"/>
    </source>
</evidence>
<organism evidence="6">
    <name type="scientific">Drosophila rhopaloa</name>
    <name type="common">Fruit fly</name>
    <dbReference type="NCBI Taxonomy" id="1041015"/>
    <lineage>
        <taxon>Eukaryota</taxon>
        <taxon>Metazoa</taxon>
        <taxon>Ecdysozoa</taxon>
        <taxon>Arthropoda</taxon>
        <taxon>Hexapoda</taxon>
        <taxon>Insecta</taxon>
        <taxon>Pterygota</taxon>
        <taxon>Neoptera</taxon>
        <taxon>Endopterygota</taxon>
        <taxon>Diptera</taxon>
        <taxon>Brachycera</taxon>
        <taxon>Muscomorpha</taxon>
        <taxon>Ephydroidea</taxon>
        <taxon>Drosophilidae</taxon>
        <taxon>Drosophila</taxon>
        <taxon>Sophophora</taxon>
    </lineage>
</organism>
<dbReference type="OrthoDB" id="307488at2759"/>
<evidence type="ECO:0000256" key="3">
    <source>
        <dbReference type="SAM" id="MobiDB-lite"/>
    </source>
</evidence>
<dbReference type="AlphaFoldDB" id="A0A6P4DZ99"/>
<evidence type="ECO:0000313" key="6">
    <source>
        <dbReference type="RefSeq" id="XP_016971030.1"/>
    </source>
</evidence>
<dbReference type="PANTHER" id="PTHR20835">
    <property type="entry name" value="E3 UBIQUITIN-PROTEIN LIGASE PPP1R11-RELATED"/>
    <property type="match status" value="1"/>
</dbReference>
<dbReference type="PANTHER" id="PTHR20835:SF0">
    <property type="entry name" value="E3 UBIQUITIN-PROTEIN LIGASE PPP1R11"/>
    <property type="match status" value="1"/>
</dbReference>
<dbReference type="EnsemblMetazoa" id="XM_017115541.2">
    <property type="protein sequence ID" value="XP_016971030.1"/>
    <property type="gene ID" value="LOC108038715"/>
</dbReference>
<dbReference type="RefSeq" id="XP_016971030.1">
    <property type="nucleotide sequence ID" value="XM_017115541.1"/>
</dbReference>
<keyword evidence="5" id="KW-1185">Reference proteome</keyword>
<reference evidence="5" key="1">
    <citation type="journal article" date="2021" name="Elife">
        <title>Highly contiguous assemblies of 101 drosophilid genomes.</title>
        <authorList>
            <person name="Kim B.Y."/>
            <person name="Wang J.R."/>
            <person name="Miller D.E."/>
            <person name="Barmina O."/>
            <person name="Delaney E."/>
            <person name="Thompson A."/>
            <person name="Comeault A.A."/>
            <person name="Peede D."/>
            <person name="D'Agostino E.R."/>
            <person name="Pelaez J."/>
            <person name="Aguilar J.M."/>
            <person name="Haji D."/>
            <person name="Matsunaga T."/>
            <person name="Armstrong E.E."/>
            <person name="Zych M."/>
            <person name="Ogawa Y."/>
            <person name="Stamenkovic-Radak M."/>
            <person name="Jelic M."/>
            <person name="Veselinovic M.S."/>
            <person name="Tanaskovic M."/>
            <person name="Eric P."/>
            <person name="Gao J.J."/>
            <person name="Katoh T.K."/>
            <person name="Toda M.J."/>
            <person name="Watabe H."/>
            <person name="Watada M."/>
            <person name="Davis J.S."/>
            <person name="Moyle L.C."/>
            <person name="Manoli G."/>
            <person name="Bertolini E."/>
            <person name="Kostal V."/>
            <person name="Hawley R.S."/>
            <person name="Takahashi A."/>
            <person name="Jones C.D."/>
            <person name="Price D.K."/>
            <person name="Whiteman N."/>
            <person name="Kopp A."/>
            <person name="Matute D.R."/>
            <person name="Petrov D.A."/>
        </authorList>
    </citation>
    <scope>NUCLEOTIDE SEQUENCE [LARGE SCALE GENOMIC DNA]</scope>
</reference>
<dbReference type="GO" id="GO:0008157">
    <property type="term" value="F:protein phosphatase 1 binding"/>
    <property type="evidence" value="ECO:0007669"/>
    <property type="project" value="TreeGrafter"/>
</dbReference>
<dbReference type="Pfam" id="PF07491">
    <property type="entry name" value="PPI_Ypi1"/>
    <property type="match status" value="1"/>
</dbReference>
<dbReference type="Proteomes" id="UP001652680">
    <property type="component" value="Unassembled WGS sequence"/>
</dbReference>
<evidence type="ECO:0000256" key="2">
    <source>
        <dbReference type="ARBA" id="ARBA00031039"/>
    </source>
</evidence>
<dbReference type="GeneID" id="108038715"/>
<dbReference type="InterPro" id="IPR011107">
    <property type="entry name" value="PPI_Ypi1"/>
</dbReference>
<sequence>MAQKQNNETGNGTTTQIVDEVDVGAPSDATRTTPTLQLRLEHPRDERRVVFHAGVIDNEHLNRKKSKCCCIYKKPLAFDESSSEDDEDCEHCFGHPEKRKRNAKHSHDQGENSCQDASHPDGPSTSTQAADSSLPPAEPVESPANRKPPTERVDFEQADSS</sequence>
<feature type="compositionally biased region" description="Low complexity" evidence="3">
    <location>
        <begin position="1"/>
        <end position="15"/>
    </location>
</feature>
<evidence type="ECO:0000313" key="5">
    <source>
        <dbReference type="Proteomes" id="UP001652680"/>
    </source>
</evidence>
<accession>A0A6P4DZ99</accession>
<name>A0A6P4DZ99_DRORH</name>
<feature type="region of interest" description="Disordered" evidence="3">
    <location>
        <begin position="78"/>
        <end position="161"/>
    </location>
</feature>
<proteinExistence type="predicted"/>